<comment type="similarity">
    <text evidence="7">Belongs to the CobU/CobP family.</text>
</comment>
<evidence type="ECO:0000256" key="8">
    <source>
        <dbReference type="ARBA" id="ARBA00012016"/>
    </source>
</evidence>
<gene>
    <name evidence="18" type="ORF">DFO73_11767</name>
</gene>
<dbReference type="SUPFAM" id="SSF52540">
    <property type="entry name" value="P-loop containing nucleoside triphosphate hydrolases"/>
    <property type="match status" value="1"/>
</dbReference>
<evidence type="ECO:0000256" key="4">
    <source>
        <dbReference type="ARBA" id="ARBA00003889"/>
    </source>
</evidence>
<dbReference type="UniPathway" id="UPA00148">
    <property type="reaction ID" value="UER00236"/>
</dbReference>
<evidence type="ECO:0000256" key="5">
    <source>
        <dbReference type="ARBA" id="ARBA00004692"/>
    </source>
</evidence>
<evidence type="ECO:0000256" key="6">
    <source>
        <dbReference type="ARBA" id="ARBA00005159"/>
    </source>
</evidence>
<keyword evidence="13 18" id="KW-0418">Kinase</keyword>
<evidence type="ECO:0000256" key="3">
    <source>
        <dbReference type="ARBA" id="ARBA00001522"/>
    </source>
</evidence>
<keyword evidence="14" id="KW-0067">ATP-binding</keyword>
<comment type="catalytic activity">
    <reaction evidence="1">
        <text>adenosylcob(III)inamide + ATP = adenosylcob(III)inamide phosphate + ADP + H(+)</text>
        <dbReference type="Rhea" id="RHEA:15769"/>
        <dbReference type="ChEBI" id="CHEBI:2480"/>
        <dbReference type="ChEBI" id="CHEBI:15378"/>
        <dbReference type="ChEBI" id="CHEBI:30616"/>
        <dbReference type="ChEBI" id="CHEBI:58502"/>
        <dbReference type="ChEBI" id="CHEBI:456216"/>
        <dbReference type="EC" id="2.7.1.156"/>
    </reaction>
</comment>
<dbReference type="GO" id="GO:0043752">
    <property type="term" value="F:adenosylcobinamide kinase activity"/>
    <property type="evidence" value="ECO:0007669"/>
    <property type="project" value="UniProtKB-EC"/>
</dbReference>
<comment type="pathway">
    <text evidence="5">Cofactor biosynthesis; adenosylcobalamin biosynthesis; adenosylcobalamin from cob(II)yrinate a,c-diamide: step 6/7.</text>
</comment>
<protein>
    <recommendedName>
        <fullName evidence="16">Adenosylcobinamide kinase</fullName>
        <ecNumber evidence="8">2.7.1.156</ecNumber>
        <ecNumber evidence="9">2.7.7.62</ecNumber>
    </recommendedName>
    <alternativeName>
        <fullName evidence="17">Adenosylcobinamide-phosphate guanylyltransferase</fullName>
    </alternativeName>
</protein>
<dbReference type="GO" id="GO:0005524">
    <property type="term" value="F:ATP binding"/>
    <property type="evidence" value="ECO:0007669"/>
    <property type="project" value="UniProtKB-KW"/>
</dbReference>
<keyword evidence="10" id="KW-0169">Cobalamin biosynthesis</keyword>
<dbReference type="Pfam" id="PF02283">
    <property type="entry name" value="CobU"/>
    <property type="match status" value="1"/>
</dbReference>
<reference evidence="18 19" key="1">
    <citation type="submission" date="2018-05" db="EMBL/GenBank/DDBJ databases">
        <title>Freshwater and sediment microbial communities from various areas in North America, analyzing microbe dynamics in response to fracking.</title>
        <authorList>
            <person name="Lamendella R."/>
        </authorList>
    </citation>
    <scope>NUCLEOTIDE SEQUENCE [LARGE SCALE GENOMIC DNA]</scope>
    <source>
        <strain evidence="18 19">15_TX</strain>
    </source>
</reference>
<keyword evidence="11 18" id="KW-0808">Transferase</keyword>
<proteinExistence type="inferred from homology"/>
<dbReference type="GO" id="GO:0005525">
    <property type="term" value="F:GTP binding"/>
    <property type="evidence" value="ECO:0007669"/>
    <property type="project" value="UniProtKB-KW"/>
</dbReference>
<evidence type="ECO:0000256" key="15">
    <source>
        <dbReference type="ARBA" id="ARBA00023134"/>
    </source>
</evidence>
<dbReference type="RefSeq" id="WP_110067253.1">
    <property type="nucleotide sequence ID" value="NZ_QGTW01000017.1"/>
</dbReference>
<accession>A0A2V2ZK89</accession>
<dbReference type="GO" id="GO:0009236">
    <property type="term" value="P:cobalamin biosynthetic process"/>
    <property type="evidence" value="ECO:0007669"/>
    <property type="project" value="UniProtKB-UniPathway"/>
</dbReference>
<dbReference type="AlphaFoldDB" id="A0A2V2ZK89"/>
<sequence>MHFVTGGAFNGKSRWVRNFYQLENVPCQWVSAYKGETVTDSHKNGLVVMEGIEVWIRDWLKESGDNEVRTRWQNHLREWLDWEKEDIHREIILIGTDITKGIVPMEAEDRKWRDITGWAYQDTAVLSDRVDLIWYGISRKIK</sequence>
<keyword evidence="12" id="KW-0547">Nucleotide-binding</keyword>
<dbReference type="EMBL" id="QGTW01000017">
    <property type="protein sequence ID" value="PWW20064.1"/>
    <property type="molecule type" value="Genomic_DNA"/>
</dbReference>
<comment type="catalytic activity">
    <reaction evidence="2">
        <text>adenosylcob(III)inamide phosphate + GTP + H(+) = adenosylcob(III)inamide-GDP + diphosphate</text>
        <dbReference type="Rhea" id="RHEA:22712"/>
        <dbReference type="ChEBI" id="CHEBI:15378"/>
        <dbReference type="ChEBI" id="CHEBI:33019"/>
        <dbReference type="ChEBI" id="CHEBI:37565"/>
        <dbReference type="ChEBI" id="CHEBI:58502"/>
        <dbReference type="ChEBI" id="CHEBI:60487"/>
        <dbReference type="EC" id="2.7.7.62"/>
    </reaction>
</comment>
<dbReference type="Gene3D" id="3.40.50.300">
    <property type="entry name" value="P-loop containing nucleotide triphosphate hydrolases"/>
    <property type="match status" value="1"/>
</dbReference>
<keyword evidence="15" id="KW-0342">GTP-binding</keyword>
<name>A0A2V2ZK89_9BACI</name>
<dbReference type="InterPro" id="IPR003203">
    <property type="entry name" value="CobU/CobP"/>
</dbReference>
<dbReference type="OrthoDB" id="1766664at2"/>
<evidence type="ECO:0000256" key="11">
    <source>
        <dbReference type="ARBA" id="ARBA00022679"/>
    </source>
</evidence>
<keyword evidence="18" id="KW-0548">Nucleotidyltransferase</keyword>
<dbReference type="EC" id="2.7.7.62" evidence="9"/>
<dbReference type="InterPro" id="IPR027417">
    <property type="entry name" value="P-loop_NTPase"/>
</dbReference>
<comment type="pathway">
    <text evidence="6">Cofactor biosynthesis; adenosylcobalamin biosynthesis; adenosylcobalamin from cob(II)yrinate a,c-diamide: step 5/7.</text>
</comment>
<organism evidence="18 19">
    <name type="scientific">Cytobacillus oceanisediminis</name>
    <dbReference type="NCBI Taxonomy" id="665099"/>
    <lineage>
        <taxon>Bacteria</taxon>
        <taxon>Bacillati</taxon>
        <taxon>Bacillota</taxon>
        <taxon>Bacilli</taxon>
        <taxon>Bacillales</taxon>
        <taxon>Bacillaceae</taxon>
        <taxon>Cytobacillus</taxon>
    </lineage>
</organism>
<evidence type="ECO:0000256" key="9">
    <source>
        <dbReference type="ARBA" id="ARBA00012523"/>
    </source>
</evidence>
<dbReference type="Proteomes" id="UP000247150">
    <property type="component" value="Unassembled WGS sequence"/>
</dbReference>
<dbReference type="PANTHER" id="PTHR34848:SF1">
    <property type="entry name" value="BIFUNCTIONAL ADENOSYLCOBALAMIN BIOSYNTHESIS PROTEIN COBU"/>
    <property type="match status" value="1"/>
</dbReference>
<evidence type="ECO:0000256" key="7">
    <source>
        <dbReference type="ARBA" id="ARBA00007490"/>
    </source>
</evidence>
<dbReference type="GO" id="GO:0008820">
    <property type="term" value="F:cobinamide phosphate guanylyltransferase activity"/>
    <property type="evidence" value="ECO:0007669"/>
    <property type="project" value="UniProtKB-EC"/>
</dbReference>
<evidence type="ECO:0000256" key="13">
    <source>
        <dbReference type="ARBA" id="ARBA00022777"/>
    </source>
</evidence>
<evidence type="ECO:0000256" key="14">
    <source>
        <dbReference type="ARBA" id="ARBA00022840"/>
    </source>
</evidence>
<comment type="function">
    <text evidence="4">Catalyzes ATP-dependent phosphorylation of adenosylcobinamide and addition of GMP to adenosylcobinamide phosphate.</text>
</comment>
<evidence type="ECO:0000313" key="18">
    <source>
        <dbReference type="EMBL" id="PWW20064.1"/>
    </source>
</evidence>
<evidence type="ECO:0000256" key="2">
    <source>
        <dbReference type="ARBA" id="ARBA00000711"/>
    </source>
</evidence>
<evidence type="ECO:0000313" key="19">
    <source>
        <dbReference type="Proteomes" id="UP000247150"/>
    </source>
</evidence>
<evidence type="ECO:0000256" key="12">
    <source>
        <dbReference type="ARBA" id="ARBA00022741"/>
    </source>
</evidence>
<comment type="catalytic activity">
    <reaction evidence="3">
        <text>adenosylcob(III)inamide + GTP = adenosylcob(III)inamide phosphate + GDP + H(+)</text>
        <dbReference type="Rhea" id="RHEA:15765"/>
        <dbReference type="ChEBI" id="CHEBI:2480"/>
        <dbReference type="ChEBI" id="CHEBI:15378"/>
        <dbReference type="ChEBI" id="CHEBI:37565"/>
        <dbReference type="ChEBI" id="CHEBI:58189"/>
        <dbReference type="ChEBI" id="CHEBI:58502"/>
        <dbReference type="EC" id="2.7.1.156"/>
    </reaction>
</comment>
<evidence type="ECO:0000256" key="16">
    <source>
        <dbReference type="ARBA" id="ARBA00029570"/>
    </source>
</evidence>
<dbReference type="EC" id="2.7.1.156" evidence="8"/>
<dbReference type="PANTHER" id="PTHR34848">
    <property type="match status" value="1"/>
</dbReference>
<evidence type="ECO:0000256" key="17">
    <source>
        <dbReference type="ARBA" id="ARBA00030571"/>
    </source>
</evidence>
<evidence type="ECO:0000256" key="10">
    <source>
        <dbReference type="ARBA" id="ARBA00022573"/>
    </source>
</evidence>
<evidence type="ECO:0000256" key="1">
    <source>
        <dbReference type="ARBA" id="ARBA00000312"/>
    </source>
</evidence>
<comment type="caution">
    <text evidence="18">The sequence shown here is derived from an EMBL/GenBank/DDBJ whole genome shotgun (WGS) entry which is preliminary data.</text>
</comment>